<dbReference type="Gene3D" id="3.40.50.1820">
    <property type="entry name" value="alpha/beta hydrolase"/>
    <property type="match status" value="1"/>
</dbReference>
<dbReference type="PANTHER" id="PTHR11559">
    <property type="entry name" value="CARBOXYLESTERASE"/>
    <property type="match status" value="1"/>
</dbReference>
<gene>
    <name evidence="6" type="ORF">B0I35DRAFT_510706</name>
</gene>
<feature type="region of interest" description="Disordered" evidence="4">
    <location>
        <begin position="52"/>
        <end position="92"/>
    </location>
</feature>
<accession>A0A8K0SVF3</accession>
<comment type="caution">
    <text evidence="6">The sequence shown here is derived from an EMBL/GenBank/DDBJ whole genome shotgun (WGS) entry which is preliminary data.</text>
</comment>
<dbReference type="Proteomes" id="UP000813444">
    <property type="component" value="Unassembled WGS sequence"/>
</dbReference>
<dbReference type="GO" id="GO:0016787">
    <property type="term" value="F:hydrolase activity"/>
    <property type="evidence" value="ECO:0007669"/>
    <property type="project" value="UniProtKB-KW"/>
</dbReference>
<dbReference type="Pfam" id="PF00135">
    <property type="entry name" value="COesterase"/>
    <property type="match status" value="1"/>
</dbReference>
<feature type="domain" description="Carboxylesterase type B" evidence="5">
    <location>
        <begin position="3"/>
        <end position="471"/>
    </location>
</feature>
<dbReference type="SUPFAM" id="SSF53474">
    <property type="entry name" value="alpha/beta-Hydrolases"/>
    <property type="match status" value="1"/>
</dbReference>
<keyword evidence="7" id="KW-1185">Reference proteome</keyword>
<evidence type="ECO:0000256" key="4">
    <source>
        <dbReference type="SAM" id="MobiDB-lite"/>
    </source>
</evidence>
<evidence type="ECO:0000256" key="1">
    <source>
        <dbReference type="ARBA" id="ARBA00005964"/>
    </source>
</evidence>
<evidence type="ECO:0000256" key="3">
    <source>
        <dbReference type="RuleBase" id="RU361235"/>
    </source>
</evidence>
<dbReference type="EC" id="3.1.1.-" evidence="3"/>
<dbReference type="InterPro" id="IPR029058">
    <property type="entry name" value="AB_hydrolase_fold"/>
</dbReference>
<sequence>MEPCVTVNGCAIMGKTLAASHEVPRPVDVFYGIPFAQAERFRASQLLDPSPGMSLRASAPGPSAPFPTAPHNTAESPLTLNVFRPGGRSSSDEEKKMPVVVYIHGGGFNFGHPLERHLASMLGWAQEDIMFVAVGYRLGPLGFMAGEDQQDEPRNLGLGDQRTAVEWVRKWIGPFGGDADALTLMGISAGAHSIGHHMLHPSPLPFRKAILESGSATARSTLSAAHPRVASQLRQLLAQCHGIPLSSIPVDMLLDAALSVFAQQVPSVSWPFQPVVDNRPGSLLPDTPLNMWADMLSRRGGAAAAGMSVITGFCSHEGSSFIRGKASTNEDFRAFFAALIPAMTAADLDALEALYPDPVTDSTSPYSNVGFGPPQQRRLYEAYGHYAYICPILHTAHLLSRAGARVYVYEYAAVSSPLRTAGHGDHAPVLSHGMVGLRYRPGLAAVADEMGRRWASFAAAEDGDLRGGWPAFQSPLAGGDGTLLVFGEGNDEAAGGRNPGVPVRERRLTERELEQCRFWWDRMELSEGMGERGSSRLSW</sequence>
<reference evidence="6" key="1">
    <citation type="journal article" date="2021" name="Nat. Commun.">
        <title>Genetic determinants of endophytism in the Arabidopsis root mycobiome.</title>
        <authorList>
            <person name="Mesny F."/>
            <person name="Miyauchi S."/>
            <person name="Thiergart T."/>
            <person name="Pickel B."/>
            <person name="Atanasova L."/>
            <person name="Karlsson M."/>
            <person name="Huettel B."/>
            <person name="Barry K.W."/>
            <person name="Haridas S."/>
            <person name="Chen C."/>
            <person name="Bauer D."/>
            <person name="Andreopoulos W."/>
            <person name="Pangilinan J."/>
            <person name="LaButti K."/>
            <person name="Riley R."/>
            <person name="Lipzen A."/>
            <person name="Clum A."/>
            <person name="Drula E."/>
            <person name="Henrissat B."/>
            <person name="Kohler A."/>
            <person name="Grigoriev I.V."/>
            <person name="Martin F.M."/>
            <person name="Hacquard S."/>
        </authorList>
    </citation>
    <scope>NUCLEOTIDE SEQUENCE</scope>
    <source>
        <strain evidence="6">MPI-CAGE-CH-0235</strain>
    </source>
</reference>
<feature type="compositionally biased region" description="Polar residues" evidence="4">
    <location>
        <begin position="70"/>
        <end position="79"/>
    </location>
</feature>
<evidence type="ECO:0000256" key="2">
    <source>
        <dbReference type="ARBA" id="ARBA00022801"/>
    </source>
</evidence>
<dbReference type="AlphaFoldDB" id="A0A8K0SVF3"/>
<name>A0A8K0SVF3_9HYPO</name>
<dbReference type="OrthoDB" id="6846267at2759"/>
<organism evidence="6 7">
    <name type="scientific">Stachybotrys elegans</name>
    <dbReference type="NCBI Taxonomy" id="80388"/>
    <lineage>
        <taxon>Eukaryota</taxon>
        <taxon>Fungi</taxon>
        <taxon>Dikarya</taxon>
        <taxon>Ascomycota</taxon>
        <taxon>Pezizomycotina</taxon>
        <taxon>Sordariomycetes</taxon>
        <taxon>Hypocreomycetidae</taxon>
        <taxon>Hypocreales</taxon>
        <taxon>Stachybotryaceae</taxon>
        <taxon>Stachybotrys</taxon>
    </lineage>
</organism>
<dbReference type="InterPro" id="IPR002018">
    <property type="entry name" value="CarbesteraseB"/>
</dbReference>
<dbReference type="PROSITE" id="PS00122">
    <property type="entry name" value="CARBOXYLESTERASE_B_1"/>
    <property type="match status" value="1"/>
</dbReference>
<comment type="similarity">
    <text evidence="1 3">Belongs to the type-B carboxylesterase/lipase family.</text>
</comment>
<evidence type="ECO:0000313" key="7">
    <source>
        <dbReference type="Proteomes" id="UP000813444"/>
    </source>
</evidence>
<protein>
    <recommendedName>
        <fullName evidence="3">Carboxylic ester hydrolase</fullName>
        <ecNumber evidence="3">3.1.1.-</ecNumber>
    </recommendedName>
</protein>
<dbReference type="InterPro" id="IPR019826">
    <property type="entry name" value="Carboxylesterase_B_AS"/>
</dbReference>
<proteinExistence type="inferred from homology"/>
<evidence type="ECO:0000259" key="5">
    <source>
        <dbReference type="Pfam" id="PF00135"/>
    </source>
</evidence>
<evidence type="ECO:0000313" key="6">
    <source>
        <dbReference type="EMBL" id="KAH7320897.1"/>
    </source>
</evidence>
<keyword evidence="2 3" id="KW-0378">Hydrolase</keyword>
<dbReference type="InterPro" id="IPR050309">
    <property type="entry name" value="Type-B_Carboxylest/Lipase"/>
</dbReference>
<dbReference type="EMBL" id="JAGPNK010000005">
    <property type="protein sequence ID" value="KAH7320897.1"/>
    <property type="molecule type" value="Genomic_DNA"/>
</dbReference>